<dbReference type="SUPFAM" id="SSF52200">
    <property type="entry name" value="Toll/Interleukin receptor TIR domain"/>
    <property type="match status" value="1"/>
</dbReference>
<dbReference type="Proteomes" id="UP001606134">
    <property type="component" value="Unassembled WGS sequence"/>
</dbReference>
<evidence type="ECO:0000313" key="3">
    <source>
        <dbReference type="Proteomes" id="UP001606134"/>
    </source>
</evidence>
<sequence length="174" mass="19899">MKVFISHVHQEFALAKMVKEQLDLIFGAMVEVFLSEDTRLGDNWLAKVKTALTDSDFVFVLFSPTSHSRPWINIEAGYGVMAGKPVVPICCLGLKKSERNSTTLGRAVCPYRQPRLRIVPRSQWFRRLHIATFGRTTRWRGGPPWEHNTGVSLRLRGRGTWCMGPKTNIPDQRY</sequence>
<name>A0ABW7HL36_9BURK</name>
<reference evidence="2 3" key="1">
    <citation type="submission" date="2024-08" db="EMBL/GenBank/DDBJ databases">
        <authorList>
            <person name="Lu H."/>
        </authorList>
    </citation>
    <scope>NUCLEOTIDE SEQUENCE [LARGE SCALE GENOMIC DNA]</scope>
    <source>
        <strain evidence="2 3">BYS78W</strain>
    </source>
</reference>
<keyword evidence="3" id="KW-1185">Reference proteome</keyword>
<keyword evidence="2" id="KW-0675">Receptor</keyword>
<dbReference type="InterPro" id="IPR035897">
    <property type="entry name" value="Toll_tir_struct_dom_sf"/>
</dbReference>
<feature type="domain" description="TIR" evidence="1">
    <location>
        <begin position="3"/>
        <end position="91"/>
    </location>
</feature>
<comment type="caution">
    <text evidence="2">The sequence shown here is derived from an EMBL/GenBank/DDBJ whole genome shotgun (WGS) entry which is preliminary data.</text>
</comment>
<gene>
    <name evidence="2" type="ORF">ACG04R_27865</name>
</gene>
<evidence type="ECO:0000313" key="2">
    <source>
        <dbReference type="EMBL" id="MFG6490512.1"/>
    </source>
</evidence>
<organism evidence="2 3">
    <name type="scientific">Pelomonas candidula</name>
    <dbReference type="NCBI Taxonomy" id="3299025"/>
    <lineage>
        <taxon>Bacteria</taxon>
        <taxon>Pseudomonadati</taxon>
        <taxon>Pseudomonadota</taxon>
        <taxon>Betaproteobacteria</taxon>
        <taxon>Burkholderiales</taxon>
        <taxon>Sphaerotilaceae</taxon>
        <taxon>Roseateles</taxon>
    </lineage>
</organism>
<evidence type="ECO:0000259" key="1">
    <source>
        <dbReference type="Pfam" id="PF13676"/>
    </source>
</evidence>
<accession>A0ABW7HL36</accession>
<dbReference type="Pfam" id="PF13676">
    <property type="entry name" value="TIR_2"/>
    <property type="match status" value="1"/>
</dbReference>
<dbReference type="Gene3D" id="3.40.50.10140">
    <property type="entry name" value="Toll/interleukin-1 receptor homology (TIR) domain"/>
    <property type="match status" value="1"/>
</dbReference>
<dbReference type="InterPro" id="IPR000157">
    <property type="entry name" value="TIR_dom"/>
</dbReference>
<dbReference type="EMBL" id="JBIGIC010000025">
    <property type="protein sequence ID" value="MFG6490512.1"/>
    <property type="molecule type" value="Genomic_DNA"/>
</dbReference>
<dbReference type="RefSeq" id="WP_394417882.1">
    <property type="nucleotide sequence ID" value="NZ_JBIGIC010000025.1"/>
</dbReference>
<proteinExistence type="predicted"/>
<protein>
    <submittedName>
        <fullName evidence="2">Toll/interleukin-1 receptor domain-containing protein</fullName>
    </submittedName>
</protein>